<organism evidence="4 5">
    <name type="scientific">Paenibacillus aestuarii</name>
    <dbReference type="NCBI Taxonomy" id="516965"/>
    <lineage>
        <taxon>Bacteria</taxon>
        <taxon>Bacillati</taxon>
        <taxon>Bacillota</taxon>
        <taxon>Bacilli</taxon>
        <taxon>Bacillales</taxon>
        <taxon>Paenibacillaceae</taxon>
        <taxon>Paenibacillus</taxon>
    </lineage>
</organism>
<protein>
    <submittedName>
        <fullName evidence="4">Stalk domain-containing protein</fullName>
    </submittedName>
</protein>
<comment type="caution">
    <text evidence="4">The sequence shown here is derived from an EMBL/GenBank/DDBJ whole genome shotgun (WGS) entry which is preliminary data.</text>
</comment>
<feature type="domain" description="Copper amine oxidase-like N-terminal" evidence="3">
    <location>
        <begin position="60"/>
        <end position="101"/>
    </location>
</feature>
<dbReference type="Proteomes" id="UP001596044">
    <property type="component" value="Unassembled WGS sequence"/>
</dbReference>
<sequence>MKLQKKKIITIFALSSVLLVSGALAAYADSTLKQISAYQNAAIKVAVNGNPVDLSSDDGTMYPIVYEGHSYVSAKAVAEALGATVKWNNESQTVEISSSNAASSAVPSKDNTTPSKGVADVLHSKWQGTYSANNVTGATITIDGQLATVDFGPSNKNPNLPTGKYTALVEYNNETKEITLTGIKWINQPSGWTFVDFSGSIYDGSIMTGSVILSSNKSTVGSFTFKLVN</sequence>
<evidence type="ECO:0000259" key="3">
    <source>
        <dbReference type="Pfam" id="PF07833"/>
    </source>
</evidence>
<proteinExistence type="predicted"/>
<evidence type="ECO:0000313" key="5">
    <source>
        <dbReference type="Proteomes" id="UP001596044"/>
    </source>
</evidence>
<dbReference type="EMBL" id="JBHSMJ010000017">
    <property type="protein sequence ID" value="MFC5449061.1"/>
    <property type="molecule type" value="Genomic_DNA"/>
</dbReference>
<feature type="signal peptide" evidence="2">
    <location>
        <begin position="1"/>
        <end position="25"/>
    </location>
</feature>
<evidence type="ECO:0000256" key="2">
    <source>
        <dbReference type="SAM" id="SignalP"/>
    </source>
</evidence>
<feature type="chain" id="PRO_5046910864" evidence="2">
    <location>
        <begin position="26"/>
        <end position="229"/>
    </location>
</feature>
<gene>
    <name evidence="4" type="ORF">ACFPOG_12370</name>
</gene>
<dbReference type="SUPFAM" id="SSF55383">
    <property type="entry name" value="Copper amine oxidase, domain N"/>
    <property type="match status" value="1"/>
</dbReference>
<feature type="region of interest" description="Disordered" evidence="1">
    <location>
        <begin position="98"/>
        <end position="117"/>
    </location>
</feature>
<reference evidence="5" key="1">
    <citation type="journal article" date="2019" name="Int. J. Syst. Evol. Microbiol.">
        <title>The Global Catalogue of Microorganisms (GCM) 10K type strain sequencing project: providing services to taxonomists for standard genome sequencing and annotation.</title>
        <authorList>
            <consortium name="The Broad Institute Genomics Platform"/>
            <consortium name="The Broad Institute Genome Sequencing Center for Infectious Disease"/>
            <person name="Wu L."/>
            <person name="Ma J."/>
        </authorList>
    </citation>
    <scope>NUCLEOTIDE SEQUENCE [LARGE SCALE GENOMIC DNA]</scope>
    <source>
        <strain evidence="5">KACC 11904</strain>
    </source>
</reference>
<evidence type="ECO:0000313" key="4">
    <source>
        <dbReference type="EMBL" id="MFC5449061.1"/>
    </source>
</evidence>
<keyword evidence="2" id="KW-0732">Signal</keyword>
<evidence type="ECO:0000256" key="1">
    <source>
        <dbReference type="SAM" id="MobiDB-lite"/>
    </source>
</evidence>
<name>A0ABW0K7U6_9BACL</name>
<dbReference type="Pfam" id="PF07833">
    <property type="entry name" value="Cu_amine_oxidN1"/>
    <property type="match status" value="1"/>
</dbReference>
<dbReference type="RefSeq" id="WP_377524606.1">
    <property type="nucleotide sequence ID" value="NZ_JBHSMJ010000017.1"/>
</dbReference>
<dbReference type="InterPro" id="IPR012854">
    <property type="entry name" value="Cu_amine_oxidase-like_N"/>
</dbReference>
<keyword evidence="5" id="KW-1185">Reference proteome</keyword>
<dbReference type="InterPro" id="IPR036582">
    <property type="entry name" value="Mao_N_sf"/>
</dbReference>
<accession>A0ABW0K7U6</accession>